<evidence type="ECO:0000256" key="1">
    <source>
        <dbReference type="SAM" id="MobiDB-lite"/>
    </source>
</evidence>
<sequence length="56" mass="6360">MAEYKDAVLRHQESRSRISEATPNRSAATDRYYDLPKRLPLAFCKGLASIAPEDHL</sequence>
<dbReference type="EMBL" id="BK015555">
    <property type="protein sequence ID" value="DAE12634.1"/>
    <property type="molecule type" value="Genomic_DNA"/>
</dbReference>
<accession>A0A8S5Q0E6</accession>
<reference evidence="2" key="1">
    <citation type="journal article" date="2021" name="Proc. Natl. Acad. Sci. U.S.A.">
        <title>A Catalog of Tens of Thousands of Viruses from Human Metagenomes Reveals Hidden Associations with Chronic Diseases.</title>
        <authorList>
            <person name="Tisza M.J."/>
            <person name="Buck C.B."/>
        </authorList>
    </citation>
    <scope>NUCLEOTIDE SEQUENCE</scope>
    <source>
        <strain evidence="2">CtOCb13</strain>
    </source>
</reference>
<evidence type="ECO:0000313" key="2">
    <source>
        <dbReference type="EMBL" id="DAE12634.1"/>
    </source>
</evidence>
<name>A0A8S5Q0E6_9CAUD</name>
<proteinExistence type="predicted"/>
<organism evidence="2">
    <name type="scientific">Siphoviridae sp. ctOCb13</name>
    <dbReference type="NCBI Taxonomy" id="2825477"/>
    <lineage>
        <taxon>Viruses</taxon>
        <taxon>Duplodnaviria</taxon>
        <taxon>Heunggongvirae</taxon>
        <taxon>Uroviricota</taxon>
        <taxon>Caudoviricetes</taxon>
    </lineage>
</organism>
<feature type="region of interest" description="Disordered" evidence="1">
    <location>
        <begin position="1"/>
        <end position="27"/>
    </location>
</feature>
<feature type="compositionally biased region" description="Basic and acidic residues" evidence="1">
    <location>
        <begin position="1"/>
        <end position="18"/>
    </location>
</feature>
<protein>
    <submittedName>
        <fullName evidence="2">Uncharacterized protein</fullName>
    </submittedName>
</protein>